<dbReference type="eggNOG" id="COG1269">
    <property type="taxonomic scope" value="Bacteria"/>
</dbReference>
<organism evidence="10 11">
    <name type="scientific">Rhodospirillum rubrum (strain ATCC 11170 / ATH 1.1.1 / DSM 467 / LMG 4362 / NCIMB 8255 / S1)</name>
    <dbReference type="NCBI Taxonomy" id="269796"/>
    <lineage>
        <taxon>Bacteria</taxon>
        <taxon>Pseudomonadati</taxon>
        <taxon>Pseudomonadota</taxon>
        <taxon>Alphaproteobacteria</taxon>
        <taxon>Rhodospirillales</taxon>
        <taxon>Rhodospirillaceae</taxon>
        <taxon>Rhodospirillum</taxon>
    </lineage>
</organism>
<feature type="transmembrane region" description="Helical" evidence="8">
    <location>
        <begin position="112"/>
        <end position="131"/>
    </location>
</feature>
<feature type="transmembrane region" description="Helical" evidence="8">
    <location>
        <begin position="50"/>
        <end position="74"/>
    </location>
</feature>
<dbReference type="GO" id="GO:0005886">
    <property type="term" value="C:plasma membrane"/>
    <property type="evidence" value="ECO:0007669"/>
    <property type="project" value="UniProtKB-SubCell"/>
</dbReference>
<dbReference type="RefSeq" id="WP_011390868.1">
    <property type="nucleotide sequence ID" value="NC_007643.1"/>
</dbReference>
<accession>Q2RPN0</accession>
<keyword evidence="2" id="KW-1003">Cell membrane</keyword>
<dbReference type="EnsemblBacteria" id="ABC23915">
    <property type="protein sequence ID" value="ABC23915"/>
    <property type="gene ID" value="Rru_A3120"/>
</dbReference>
<dbReference type="Pfam" id="PF09721">
    <property type="entry name" value="Exosortase_EpsH"/>
    <property type="match status" value="1"/>
</dbReference>
<feature type="transmembrane region" description="Helical" evidence="8">
    <location>
        <begin position="20"/>
        <end position="43"/>
    </location>
</feature>
<keyword evidence="11" id="KW-1185">Reference proteome</keyword>
<dbReference type="InterPro" id="IPR019127">
    <property type="entry name" value="Exosortase"/>
</dbReference>
<evidence type="ECO:0000259" key="9">
    <source>
        <dbReference type="Pfam" id="PF11984"/>
    </source>
</evidence>
<keyword evidence="6 8" id="KW-1133">Transmembrane helix</keyword>
<keyword evidence="5" id="KW-0378">Hydrolase</keyword>
<dbReference type="KEGG" id="rru:Rru_A3120"/>
<dbReference type="PATRIC" id="fig|269796.9.peg.3233"/>
<feature type="domain" description="Methanolan biosynthesis EpsI" evidence="9">
    <location>
        <begin position="315"/>
        <end position="505"/>
    </location>
</feature>
<dbReference type="EMBL" id="CP000230">
    <property type="protein sequence ID" value="ABC23915.1"/>
    <property type="molecule type" value="Genomic_DNA"/>
</dbReference>
<evidence type="ECO:0000256" key="6">
    <source>
        <dbReference type="ARBA" id="ARBA00022989"/>
    </source>
</evidence>
<reference evidence="10 11" key="1">
    <citation type="journal article" date="2011" name="Stand. Genomic Sci.">
        <title>Complete genome sequence of Rhodospirillum rubrum type strain (S1).</title>
        <authorList>
            <person name="Munk A.C."/>
            <person name="Copeland A."/>
            <person name="Lucas S."/>
            <person name="Lapidus A."/>
            <person name="Del Rio T.G."/>
            <person name="Barry K."/>
            <person name="Detter J.C."/>
            <person name="Hammon N."/>
            <person name="Israni S."/>
            <person name="Pitluck S."/>
            <person name="Brettin T."/>
            <person name="Bruce D."/>
            <person name="Han C."/>
            <person name="Tapia R."/>
            <person name="Gilna P."/>
            <person name="Schmutz J."/>
            <person name="Larimer F."/>
            <person name="Land M."/>
            <person name="Kyrpides N.C."/>
            <person name="Mavromatis K."/>
            <person name="Richardson P."/>
            <person name="Rohde M."/>
            <person name="Goker M."/>
            <person name="Klenk H.P."/>
            <person name="Zhang Y."/>
            <person name="Roberts G.P."/>
            <person name="Reslewic S."/>
            <person name="Schwartz D.C."/>
        </authorList>
    </citation>
    <scope>NUCLEOTIDE SEQUENCE [LARGE SCALE GENOMIC DNA]</scope>
    <source>
        <strain evidence="11">ATCC 11170 / ATH 1.1.1 / DSM 467 / LMG 4362 / NCIMB 8255 / S1</strain>
    </source>
</reference>
<evidence type="ECO:0000256" key="4">
    <source>
        <dbReference type="ARBA" id="ARBA00022692"/>
    </source>
</evidence>
<dbReference type="InterPro" id="IPR026392">
    <property type="entry name" value="Exo/Archaeosortase_dom"/>
</dbReference>
<dbReference type="InterPro" id="IPR013426">
    <property type="entry name" value="EpsH-like"/>
</dbReference>
<dbReference type="NCBIfam" id="TIGR04178">
    <property type="entry name" value="exo_archaeo"/>
    <property type="match status" value="1"/>
</dbReference>
<feature type="transmembrane region" description="Helical" evidence="8">
    <location>
        <begin position="137"/>
        <end position="156"/>
    </location>
</feature>
<dbReference type="Proteomes" id="UP000001929">
    <property type="component" value="Chromosome"/>
</dbReference>
<gene>
    <name evidence="10" type="ordered locus">Rru_A3120</name>
</gene>
<comment type="subcellular location">
    <subcellularLocation>
        <location evidence="1">Cell membrane</location>
        <topology evidence="1">Multi-pass membrane protein</topology>
    </subcellularLocation>
</comment>
<dbReference type="NCBIfam" id="TIGR02602">
    <property type="entry name" value="8TM_EpsH"/>
    <property type="match status" value="1"/>
</dbReference>
<proteinExistence type="predicted"/>
<feature type="transmembrane region" description="Helical" evidence="8">
    <location>
        <begin position="86"/>
        <end position="105"/>
    </location>
</feature>
<sequence>MNRGREPLVATAPLAPRWAIGGADASALALGTAICLGIFLLFFETFGSMIGLWATIADYHHSFAVIPCALWLGWERRDLVRGVAFAPWPLAFLAVVGAALLWLAGRLGSVQFVEHLGVILLLQSALIAALGQGFAKAMALPLAFLIFLLPIGDALIPSLQAITASLAANGLALFDVPVFHDGVFLITPFGNFEVAQECSGLRFLVATLTFGAVISAVVHRSAWRRALFLLSCAIVPVLANGLRVIGIILLARHAGHETAAAFDHVIYGWVFLSLVSVFIFALGWLTREPPRPLRRKGAHPPSSARPLRPLRTGIAVLALAATPVAANAAIETSLAGRLAPAALILPAPGPASTADPLWTPQIPGADLVDHRAFLIGGRAVDRVIAYFTHQRQGAEAVSATIDPAGLEMVSQGERVVALTDPVAGLAAVRERVIAGPGRQRLVWSWLWVGGHFTTDAKAAKIFQVLGVLPGGQPAAALVMISVPLAAAPASPQALDDARALLGRFLAGQGDLGPGLALAQEKDR</sequence>
<evidence type="ECO:0000256" key="3">
    <source>
        <dbReference type="ARBA" id="ARBA00022670"/>
    </source>
</evidence>
<evidence type="ECO:0000313" key="11">
    <source>
        <dbReference type="Proteomes" id="UP000001929"/>
    </source>
</evidence>
<evidence type="ECO:0000256" key="2">
    <source>
        <dbReference type="ARBA" id="ARBA00022475"/>
    </source>
</evidence>
<protein>
    <recommendedName>
        <fullName evidence="9">Methanolan biosynthesis EpsI domain-containing protein</fullName>
    </recommendedName>
</protein>
<dbReference type="STRING" id="269796.Rru_A3120"/>
<dbReference type="GO" id="GO:0006508">
    <property type="term" value="P:proteolysis"/>
    <property type="evidence" value="ECO:0007669"/>
    <property type="project" value="UniProtKB-KW"/>
</dbReference>
<evidence type="ECO:0000256" key="1">
    <source>
        <dbReference type="ARBA" id="ARBA00004651"/>
    </source>
</evidence>
<dbReference type="NCBIfam" id="TIGR02914">
    <property type="entry name" value="EpsI_fam"/>
    <property type="match status" value="1"/>
</dbReference>
<feature type="transmembrane region" description="Helical" evidence="8">
    <location>
        <begin position="266"/>
        <end position="286"/>
    </location>
</feature>
<dbReference type="GO" id="GO:0008233">
    <property type="term" value="F:peptidase activity"/>
    <property type="evidence" value="ECO:0007669"/>
    <property type="project" value="UniProtKB-KW"/>
</dbReference>
<dbReference type="NCBIfam" id="TIGR03109">
    <property type="entry name" value="exosort_XrtA"/>
    <property type="match status" value="1"/>
</dbReference>
<feature type="transmembrane region" description="Helical" evidence="8">
    <location>
        <begin position="201"/>
        <end position="219"/>
    </location>
</feature>
<evidence type="ECO:0000256" key="8">
    <source>
        <dbReference type="SAM" id="Phobius"/>
    </source>
</evidence>
<keyword evidence="7 8" id="KW-0472">Membrane</keyword>
<evidence type="ECO:0000256" key="7">
    <source>
        <dbReference type="ARBA" id="ARBA00023136"/>
    </source>
</evidence>
<evidence type="ECO:0000313" key="10">
    <source>
        <dbReference type="EMBL" id="ABC23915.1"/>
    </source>
</evidence>
<keyword evidence="4 8" id="KW-0812">Transmembrane</keyword>
<keyword evidence="3" id="KW-0645">Protease</keyword>
<dbReference type="HOGENOM" id="CLU_039817_1_0_5"/>
<dbReference type="InterPro" id="IPR014263">
    <property type="entry name" value="Methanolan_biosynth_EpsI"/>
</dbReference>
<evidence type="ECO:0000256" key="5">
    <source>
        <dbReference type="ARBA" id="ARBA00022801"/>
    </source>
</evidence>
<dbReference type="Pfam" id="PF11984">
    <property type="entry name" value="DUF3485"/>
    <property type="match status" value="1"/>
</dbReference>
<dbReference type="AlphaFoldDB" id="Q2RPN0"/>
<feature type="transmembrane region" description="Helical" evidence="8">
    <location>
        <begin position="226"/>
        <end position="251"/>
    </location>
</feature>
<name>Q2RPN0_RHORT</name>
<dbReference type="InterPro" id="IPR017540">
    <property type="entry name" value="Exosortase-1"/>
</dbReference>